<dbReference type="Proteomes" id="UP000217549">
    <property type="component" value="Chromosome I"/>
</dbReference>
<dbReference type="GO" id="GO:0015970">
    <property type="term" value="P:guanosine tetraphosphate biosynthetic process"/>
    <property type="evidence" value="ECO:0007669"/>
    <property type="project" value="UniProtKB-UniPathway"/>
</dbReference>
<dbReference type="InterPro" id="IPR052366">
    <property type="entry name" value="GTP_Pyrophosphokinase"/>
</dbReference>
<evidence type="ECO:0000259" key="2">
    <source>
        <dbReference type="SMART" id="SM00954"/>
    </source>
</evidence>
<evidence type="ECO:0000313" key="4">
    <source>
        <dbReference type="Proteomes" id="UP000217549"/>
    </source>
</evidence>
<proteinExistence type="predicted"/>
<dbReference type="EMBL" id="LT907978">
    <property type="protein sequence ID" value="SOB73200.1"/>
    <property type="molecule type" value="Genomic_DNA"/>
</dbReference>
<feature type="domain" description="RelA/SpoT" evidence="2">
    <location>
        <begin position="71"/>
        <end position="191"/>
    </location>
</feature>
<dbReference type="KEGG" id="ehl:EHLA_2646"/>
<evidence type="ECO:0000256" key="1">
    <source>
        <dbReference type="ARBA" id="ARBA00004976"/>
    </source>
</evidence>
<dbReference type="UniPathway" id="UPA00908">
    <property type="reaction ID" value="UER00884"/>
</dbReference>
<dbReference type="AlphaFoldDB" id="A0A285PZM2"/>
<dbReference type="PANTHER" id="PTHR47837:SF1">
    <property type="entry name" value="GTP PYROPHOSPHOKINASE YJBM"/>
    <property type="match status" value="1"/>
</dbReference>
<evidence type="ECO:0000313" key="3">
    <source>
        <dbReference type="EMBL" id="SOB73200.1"/>
    </source>
</evidence>
<dbReference type="Gene3D" id="1.10.287.860">
    <property type="entry name" value="Nucleotidyltransferase"/>
    <property type="match status" value="1"/>
</dbReference>
<accession>A0A285PZM2</accession>
<protein>
    <submittedName>
        <fullName evidence="3">Region found in RelA / SpoT proteins</fullName>
    </submittedName>
</protein>
<dbReference type="RefSeq" id="WP_157908597.1">
    <property type="nucleotide sequence ID" value="NZ_LT907978.1"/>
</dbReference>
<keyword evidence="4" id="KW-1185">Reference proteome</keyword>
<gene>
    <name evidence="3" type="ORF">EHLA_2646</name>
</gene>
<dbReference type="Pfam" id="PF04607">
    <property type="entry name" value="RelA_SpoT"/>
    <property type="match status" value="1"/>
</dbReference>
<dbReference type="PANTHER" id="PTHR47837">
    <property type="entry name" value="GTP PYROPHOSPHOKINASE YJBM"/>
    <property type="match status" value="1"/>
</dbReference>
<dbReference type="CDD" id="cd05399">
    <property type="entry name" value="NT_Rel-Spo_like"/>
    <property type="match status" value="1"/>
</dbReference>
<sequence length="223" mass="25836">MKRRKVKSIKQLGNTGTQLEKEVAAMEESMKQHNIDENCQKLIDGLMPQIKDMEQTLYGTYHRNIIEYSTSRIKTPESIVEKLHRKNREVSLTKALDTLRDLAGVRIICSFQDDVYRVAGAIKKLPGYELVKEKNYITKPKSSGYRSIHLILRPTKTTSNIKCIEVQVRSAAMNYWAILEHQLCYKNEKKGAGRIRKELKECAIDIAKIDKKMLKLRKEIEKI</sequence>
<organism evidence="3 4">
    <name type="scientific">Anaerobutyricum hallii</name>
    <dbReference type="NCBI Taxonomy" id="39488"/>
    <lineage>
        <taxon>Bacteria</taxon>
        <taxon>Bacillati</taxon>
        <taxon>Bacillota</taxon>
        <taxon>Clostridia</taxon>
        <taxon>Lachnospirales</taxon>
        <taxon>Lachnospiraceae</taxon>
        <taxon>Anaerobutyricum</taxon>
    </lineage>
</organism>
<reference evidence="4" key="1">
    <citation type="submission" date="2017-09" db="EMBL/GenBank/DDBJ databases">
        <authorList>
            <person name="Shetty A S."/>
        </authorList>
    </citation>
    <scope>NUCLEOTIDE SEQUENCE [LARGE SCALE GENOMIC DNA]</scope>
</reference>
<comment type="pathway">
    <text evidence="1">Purine metabolism; ppGpp biosynthesis; ppGpp from GTP: step 1/2.</text>
</comment>
<dbReference type="STRING" id="39488.ERS852450_00771"/>
<dbReference type="InterPro" id="IPR007685">
    <property type="entry name" value="RelA_SpoT"/>
</dbReference>
<dbReference type="InterPro" id="IPR043519">
    <property type="entry name" value="NT_sf"/>
</dbReference>
<name>A0A285PZM2_9FIRM</name>
<dbReference type="SMART" id="SM00954">
    <property type="entry name" value="RelA_SpoT"/>
    <property type="match status" value="1"/>
</dbReference>
<dbReference type="SUPFAM" id="SSF81301">
    <property type="entry name" value="Nucleotidyltransferase"/>
    <property type="match status" value="1"/>
</dbReference>
<dbReference type="Gene3D" id="3.30.460.10">
    <property type="entry name" value="Beta Polymerase, domain 2"/>
    <property type="match status" value="1"/>
</dbReference>